<evidence type="ECO:0000256" key="4">
    <source>
        <dbReference type="ARBA" id="ARBA00022989"/>
    </source>
</evidence>
<accession>A0A1R4IVM9</accession>
<dbReference type="PANTHER" id="PTHR34857">
    <property type="entry name" value="SLL0384 PROTEIN"/>
    <property type="match status" value="1"/>
</dbReference>
<feature type="transmembrane region" description="Helical" evidence="6">
    <location>
        <begin position="106"/>
        <end position="131"/>
    </location>
</feature>
<dbReference type="EMBL" id="FUKR01000022">
    <property type="protein sequence ID" value="SJN23892.1"/>
    <property type="molecule type" value="Genomic_DNA"/>
</dbReference>
<feature type="transmembrane region" description="Helical" evidence="6">
    <location>
        <begin position="243"/>
        <end position="263"/>
    </location>
</feature>
<dbReference type="RefSeq" id="WP_087136475.1">
    <property type="nucleotide sequence ID" value="NZ_FUKR01000022.1"/>
</dbReference>
<evidence type="ECO:0000256" key="1">
    <source>
        <dbReference type="ARBA" id="ARBA00004141"/>
    </source>
</evidence>
<keyword evidence="3 6" id="KW-0812">Transmembrane</keyword>
<dbReference type="PANTHER" id="PTHR34857:SF2">
    <property type="entry name" value="SLL0384 PROTEIN"/>
    <property type="match status" value="1"/>
</dbReference>
<proteinExistence type="predicted"/>
<evidence type="ECO:0000313" key="8">
    <source>
        <dbReference type="Proteomes" id="UP000196778"/>
    </source>
</evidence>
<dbReference type="OrthoDB" id="92887at2"/>
<reference evidence="8" key="1">
    <citation type="submission" date="2017-02" db="EMBL/GenBank/DDBJ databases">
        <authorList>
            <person name="Dridi B."/>
        </authorList>
    </citation>
    <scope>NUCLEOTIDE SEQUENCE [LARGE SCALE GENOMIC DNA]</scope>
    <source>
        <strain evidence="8">EB411</strain>
    </source>
</reference>
<keyword evidence="5 6" id="KW-0472">Membrane</keyword>
<dbReference type="AlphaFoldDB" id="A0A1R4IVM9"/>
<gene>
    <name evidence="7" type="ORF">FM119_03875</name>
</gene>
<dbReference type="InterPro" id="IPR051611">
    <property type="entry name" value="ECF_transporter_component"/>
</dbReference>
<keyword evidence="2" id="KW-1003">Cell membrane</keyword>
<organism evidence="7 8">
    <name type="scientific">Mycetocola reblochoni REB411</name>
    <dbReference type="NCBI Taxonomy" id="1255698"/>
    <lineage>
        <taxon>Bacteria</taxon>
        <taxon>Bacillati</taxon>
        <taxon>Actinomycetota</taxon>
        <taxon>Actinomycetes</taxon>
        <taxon>Micrococcales</taxon>
        <taxon>Microbacteriaceae</taxon>
        <taxon>Mycetocola</taxon>
    </lineage>
</organism>
<dbReference type="Pfam" id="PF02361">
    <property type="entry name" value="CbiQ"/>
    <property type="match status" value="1"/>
</dbReference>
<comment type="subcellular location">
    <subcellularLocation>
        <location evidence="1">Membrane</location>
        <topology evidence="1">Multi-pass membrane protein</topology>
    </subcellularLocation>
</comment>
<dbReference type="GO" id="GO:0005886">
    <property type="term" value="C:plasma membrane"/>
    <property type="evidence" value="ECO:0007669"/>
    <property type="project" value="UniProtKB-ARBA"/>
</dbReference>
<evidence type="ECO:0000256" key="3">
    <source>
        <dbReference type="ARBA" id="ARBA00022692"/>
    </source>
</evidence>
<feature type="transmembrane region" description="Helical" evidence="6">
    <location>
        <begin position="40"/>
        <end position="58"/>
    </location>
</feature>
<dbReference type="InterPro" id="IPR003339">
    <property type="entry name" value="ABC/ECF_trnsptr_transmembrane"/>
</dbReference>
<sequence>MSAADRGEQAPRGFLHGLNPLVTLAAPLPAMVGMVVVRDLATPALVAVAAIALILIGARPAPRVAAAIVIGIPVAVLVLGFSFSLWADPAALTASPAIVHIGDWRYTQAAALIGLATGLRVGALVSLALILGTSTTAATLVHAAIQHLRLPYRVGYTALAAFRFVPRFAVELELIRSAHRVRGMAEGRGPIAWLRRGLSAVIPLLAGAIRHAERVALAMDSRGFGASDTRTERTIVPYRRRDTVFVIVVLATTIVLFAVGGAIPF</sequence>
<evidence type="ECO:0000313" key="7">
    <source>
        <dbReference type="EMBL" id="SJN23892.1"/>
    </source>
</evidence>
<evidence type="ECO:0000256" key="2">
    <source>
        <dbReference type="ARBA" id="ARBA00022475"/>
    </source>
</evidence>
<keyword evidence="4 6" id="KW-1133">Transmembrane helix</keyword>
<feature type="transmembrane region" description="Helical" evidence="6">
    <location>
        <begin position="65"/>
        <end position="86"/>
    </location>
</feature>
<evidence type="ECO:0000256" key="5">
    <source>
        <dbReference type="ARBA" id="ARBA00023136"/>
    </source>
</evidence>
<protein>
    <submittedName>
        <fullName evidence="7">Transmembrane component YkoC of energizing module of thiamin-regulated ECF transporter for HydroxyMethylPyrimidine</fullName>
    </submittedName>
</protein>
<evidence type="ECO:0000256" key="6">
    <source>
        <dbReference type="SAM" id="Phobius"/>
    </source>
</evidence>
<keyword evidence="8" id="KW-1185">Reference proteome</keyword>
<name>A0A1R4IVM9_9MICO</name>
<dbReference type="CDD" id="cd16914">
    <property type="entry name" value="EcfT"/>
    <property type="match status" value="1"/>
</dbReference>
<dbReference type="Proteomes" id="UP000196778">
    <property type="component" value="Unassembled WGS sequence"/>
</dbReference>